<gene>
    <name evidence="1" type="ORF">GCM10011328_18430</name>
</gene>
<sequence>MIKSHANAQPEKTKNPHIGGFIKCLELKMWSLPHPALISGTLNGLALEGENLFSQNFLNEI</sequence>
<keyword evidence="2" id="KW-1185">Reference proteome</keyword>
<protein>
    <submittedName>
        <fullName evidence="1">Uncharacterized protein</fullName>
    </submittedName>
</protein>
<evidence type="ECO:0000313" key="1">
    <source>
        <dbReference type="EMBL" id="GGA43706.1"/>
    </source>
</evidence>
<organism evidence="1 2">
    <name type="scientific">Hafnia psychrotolerans</name>
    <dbReference type="NCBI Taxonomy" id="1477018"/>
    <lineage>
        <taxon>Bacteria</taxon>
        <taxon>Pseudomonadati</taxon>
        <taxon>Pseudomonadota</taxon>
        <taxon>Gammaproteobacteria</taxon>
        <taxon>Enterobacterales</taxon>
        <taxon>Hafniaceae</taxon>
        <taxon>Hafnia</taxon>
    </lineage>
</organism>
<comment type="caution">
    <text evidence="1">The sequence shown here is derived from an EMBL/GenBank/DDBJ whole genome shotgun (WGS) entry which is preliminary data.</text>
</comment>
<dbReference type="Proteomes" id="UP000627464">
    <property type="component" value="Unassembled WGS sequence"/>
</dbReference>
<dbReference type="EMBL" id="BMFZ01000004">
    <property type="protein sequence ID" value="GGA43706.1"/>
    <property type="molecule type" value="Genomic_DNA"/>
</dbReference>
<evidence type="ECO:0000313" key="2">
    <source>
        <dbReference type="Proteomes" id="UP000627464"/>
    </source>
</evidence>
<proteinExistence type="predicted"/>
<reference evidence="2" key="1">
    <citation type="journal article" date="2019" name="Int. J. Syst. Evol. Microbiol.">
        <title>The Global Catalogue of Microorganisms (GCM) 10K type strain sequencing project: providing services to taxonomists for standard genome sequencing and annotation.</title>
        <authorList>
            <consortium name="The Broad Institute Genomics Platform"/>
            <consortium name="The Broad Institute Genome Sequencing Center for Infectious Disease"/>
            <person name="Wu L."/>
            <person name="Ma J."/>
        </authorList>
    </citation>
    <scope>NUCLEOTIDE SEQUENCE [LARGE SCALE GENOMIC DNA]</scope>
    <source>
        <strain evidence="2">CGMCC 1.12806</strain>
    </source>
</reference>
<name>A0ABQ1GH27_9GAMM</name>
<accession>A0ABQ1GH27</accession>